<evidence type="ECO:0000313" key="1">
    <source>
        <dbReference type="EMBL" id="MFC6261730.1"/>
    </source>
</evidence>
<accession>A0ABW1TKL4</accession>
<organism evidence="1 2">
    <name type="scientific">Levilactobacillus fujinensis</name>
    <dbReference type="NCBI Taxonomy" id="2486024"/>
    <lineage>
        <taxon>Bacteria</taxon>
        <taxon>Bacillati</taxon>
        <taxon>Bacillota</taxon>
        <taxon>Bacilli</taxon>
        <taxon>Lactobacillales</taxon>
        <taxon>Lactobacillaceae</taxon>
        <taxon>Levilactobacillus</taxon>
    </lineage>
</organism>
<gene>
    <name evidence="1" type="ORF">ACFP1C_12375</name>
</gene>
<comment type="caution">
    <text evidence="1">The sequence shown here is derived from an EMBL/GenBank/DDBJ whole genome shotgun (WGS) entry which is preliminary data.</text>
</comment>
<keyword evidence="2" id="KW-1185">Reference proteome</keyword>
<evidence type="ECO:0000313" key="2">
    <source>
        <dbReference type="Proteomes" id="UP001596283"/>
    </source>
</evidence>
<protein>
    <submittedName>
        <fullName evidence="1">Uncharacterized protein</fullName>
    </submittedName>
</protein>
<dbReference type="Proteomes" id="UP001596283">
    <property type="component" value="Unassembled WGS sequence"/>
</dbReference>
<reference evidence="2" key="1">
    <citation type="journal article" date="2019" name="Int. J. Syst. Evol. Microbiol.">
        <title>The Global Catalogue of Microorganisms (GCM) 10K type strain sequencing project: providing services to taxonomists for standard genome sequencing and annotation.</title>
        <authorList>
            <consortium name="The Broad Institute Genomics Platform"/>
            <consortium name="The Broad Institute Genome Sequencing Center for Infectious Disease"/>
            <person name="Wu L."/>
            <person name="Ma J."/>
        </authorList>
    </citation>
    <scope>NUCLEOTIDE SEQUENCE [LARGE SCALE GENOMIC DNA]</scope>
    <source>
        <strain evidence="2">CCM 8908</strain>
    </source>
</reference>
<sequence>MLVGTTILILKLGDLGQSSPYRSADMGWNGANTTRSFENIELPSLGFNLQLVILESIKRETLSGWGWCFFMDWEVSVVSSNWGRRAERQPVIKKIND</sequence>
<dbReference type="EMBL" id="JBHSSI010000078">
    <property type="protein sequence ID" value="MFC6261730.1"/>
    <property type="molecule type" value="Genomic_DNA"/>
</dbReference>
<name>A0ABW1TKL4_9LACO</name>
<proteinExistence type="predicted"/>